<dbReference type="GO" id="GO:0000723">
    <property type="term" value="P:telomere maintenance"/>
    <property type="evidence" value="ECO:0007669"/>
    <property type="project" value="InterPro"/>
</dbReference>
<organism evidence="3 4">
    <name type="scientific">Thermoflexibacter ruber</name>
    <dbReference type="NCBI Taxonomy" id="1003"/>
    <lineage>
        <taxon>Bacteria</taxon>
        <taxon>Pseudomonadati</taxon>
        <taxon>Bacteroidota</taxon>
        <taxon>Cytophagia</taxon>
        <taxon>Cytophagales</taxon>
        <taxon>Thermoflexibacteraceae</taxon>
        <taxon>Thermoflexibacter</taxon>
    </lineage>
</organism>
<evidence type="ECO:0000259" key="1">
    <source>
        <dbReference type="Pfam" id="PF05970"/>
    </source>
</evidence>
<keyword evidence="3" id="KW-0067">ATP-binding</keyword>
<gene>
    <name evidence="3" type="ORF">SAMN04488541_106410</name>
</gene>
<keyword evidence="3" id="KW-0347">Helicase</keyword>
<evidence type="ECO:0000313" key="3">
    <source>
        <dbReference type="EMBL" id="SFF57636.1"/>
    </source>
</evidence>
<feature type="domain" description="DNA helicase Pif1-like DEAD-box helicase" evidence="1">
    <location>
        <begin position="24"/>
        <end position="226"/>
    </location>
</feature>
<dbReference type="OrthoDB" id="9763659at2"/>
<dbReference type="RefSeq" id="WP_091549406.1">
    <property type="nucleotide sequence ID" value="NZ_FONY01000064.1"/>
</dbReference>
<dbReference type="CDD" id="cd18809">
    <property type="entry name" value="SF1_C_RecD"/>
    <property type="match status" value="1"/>
</dbReference>
<dbReference type="SUPFAM" id="SSF52540">
    <property type="entry name" value="P-loop containing nucleoside triphosphate hydrolases"/>
    <property type="match status" value="2"/>
</dbReference>
<dbReference type="PANTHER" id="PTHR47642:SF5">
    <property type="entry name" value="ATP-DEPENDENT DNA HELICASE"/>
    <property type="match status" value="1"/>
</dbReference>
<accession>A0A1I2JY04</accession>
<keyword evidence="3" id="KW-0378">Hydrolase</keyword>
<evidence type="ECO:0000313" key="4">
    <source>
        <dbReference type="Proteomes" id="UP000199513"/>
    </source>
</evidence>
<dbReference type="Proteomes" id="UP000199513">
    <property type="component" value="Unassembled WGS sequence"/>
</dbReference>
<dbReference type="AlphaFoldDB" id="A0A1I2JY04"/>
<dbReference type="EMBL" id="FONY01000064">
    <property type="protein sequence ID" value="SFF57636.1"/>
    <property type="molecule type" value="Genomic_DNA"/>
</dbReference>
<keyword evidence="3" id="KW-0547">Nucleotide-binding</keyword>
<dbReference type="Pfam" id="PF13538">
    <property type="entry name" value="UvrD_C_2"/>
    <property type="match status" value="1"/>
</dbReference>
<sequence length="460" mass="52720">MPSKIDVKSIDIDNPIFQFAFQLIEQTNYCIFLTGSAGTGKSTFLRYIRENIKKNFVTLAPTGIAAINVEGVTIHSFFNLPRRPLLPDDEDIKIFHKGADKRKIIQKMDTLIIDEISMVRADVLDGIDTSLRRNGGDPQLPFGGKQVIFIGDIFQLEPVVQRQTGEYDFLEQVYGSPFFFSAYCLKTLAQMGTPLISLEMKKIYRQKHENFIALLEKVRKNEVQQSDIDQLNQRYLASNQIKNTHFAITLSTRNFIVDSINTQKINQLAGKEYIYEGTIEGEFDEKFLPTDLHLKLKKGAQVMFVRNDMYGRWANGTIARVHSLEETSIKVEMDKGEIYDVEPVTWENITYFYNEQKRRVEQEVIGVYTQFPLKLAWAITIHKAQGLTFDRVLIDMGSGAFASGQLYVALSRCRTLEGIILKQKIRLSDAKLDHRIKAFAQTFNDKKLIRSLANFSYTKS</sequence>
<dbReference type="InterPro" id="IPR027785">
    <property type="entry name" value="UvrD-like_helicase_C"/>
</dbReference>
<dbReference type="Pfam" id="PF05970">
    <property type="entry name" value="PIF1"/>
    <property type="match status" value="1"/>
</dbReference>
<proteinExistence type="predicted"/>
<dbReference type="FunFam" id="3.40.50.300:FF:001498">
    <property type="entry name" value="ATP-dependent DNA helicase"/>
    <property type="match status" value="1"/>
</dbReference>
<dbReference type="GO" id="GO:0003678">
    <property type="term" value="F:DNA helicase activity"/>
    <property type="evidence" value="ECO:0007669"/>
    <property type="project" value="InterPro"/>
</dbReference>
<reference evidence="3 4" key="1">
    <citation type="submission" date="2016-10" db="EMBL/GenBank/DDBJ databases">
        <authorList>
            <person name="de Groot N.N."/>
        </authorList>
    </citation>
    <scope>NUCLEOTIDE SEQUENCE [LARGE SCALE GENOMIC DNA]</scope>
    <source>
        <strain>GEY</strain>
        <strain evidence="4">DSM 9560</strain>
    </source>
</reference>
<dbReference type="InterPro" id="IPR010285">
    <property type="entry name" value="DNA_helicase_pif1-like_DEAD"/>
</dbReference>
<name>A0A1I2JY04_9BACT</name>
<protein>
    <submittedName>
        <fullName evidence="3">UvrD-like helicase C-terminal domain-containing protein</fullName>
    </submittedName>
</protein>
<dbReference type="InterPro" id="IPR051055">
    <property type="entry name" value="PIF1_helicase"/>
</dbReference>
<feature type="domain" description="UvrD-like helicase C-terminal" evidence="2">
    <location>
        <begin position="375"/>
        <end position="415"/>
    </location>
</feature>
<keyword evidence="4" id="KW-1185">Reference proteome</keyword>
<dbReference type="PANTHER" id="PTHR47642">
    <property type="entry name" value="ATP-DEPENDENT DNA HELICASE"/>
    <property type="match status" value="1"/>
</dbReference>
<dbReference type="STRING" id="1003.SAMN04488541_106410"/>
<dbReference type="InterPro" id="IPR027417">
    <property type="entry name" value="P-loop_NTPase"/>
</dbReference>
<dbReference type="GO" id="GO:0006281">
    <property type="term" value="P:DNA repair"/>
    <property type="evidence" value="ECO:0007669"/>
    <property type="project" value="InterPro"/>
</dbReference>
<dbReference type="Gene3D" id="3.40.50.300">
    <property type="entry name" value="P-loop containing nucleotide triphosphate hydrolases"/>
    <property type="match status" value="2"/>
</dbReference>
<evidence type="ECO:0000259" key="2">
    <source>
        <dbReference type="Pfam" id="PF13538"/>
    </source>
</evidence>